<dbReference type="PANTHER" id="PTHR30437">
    <property type="entry name" value="TRANSCRIPTION ELONGATION FACTOR GREA"/>
    <property type="match status" value="1"/>
</dbReference>
<name>A0A0E1WVX0_9HYPH</name>
<evidence type="ECO:0000259" key="2">
    <source>
        <dbReference type="Pfam" id="PF14760"/>
    </source>
</evidence>
<dbReference type="InterPro" id="IPR029462">
    <property type="entry name" value="Rnk_N"/>
</dbReference>
<keyword evidence="3" id="KW-0808">Transferase</keyword>
<gene>
    <name evidence="3" type="ORF">BALG_02318</name>
</gene>
<dbReference type="Proteomes" id="UP000004659">
    <property type="component" value="Unassembled WGS sequence"/>
</dbReference>
<accession>A0A0E1WVX0</accession>
<reference evidence="3" key="1">
    <citation type="submission" date="2009-01" db="EMBL/GenBank/DDBJ databases">
        <title>The Genome Sequence of Brucella pinnipedialis M292/94/1.</title>
        <authorList>
            <consortium name="The Broad Institute Genome Sequencing Platform"/>
            <person name="Ward D."/>
            <person name="Young S.K."/>
            <person name="Kodira C.D."/>
            <person name="Zeng Q."/>
            <person name="Koehrsen M."/>
            <person name="Alvarado L."/>
            <person name="Berlin A."/>
            <person name="Borenstein D."/>
            <person name="Chen Z."/>
            <person name="Engels R."/>
            <person name="Freedman E."/>
            <person name="Gellesch M."/>
            <person name="Goldberg J."/>
            <person name="Griggs A."/>
            <person name="Gujja S."/>
            <person name="Heiman D."/>
            <person name="Hepburn T."/>
            <person name="Howarth C."/>
            <person name="Jen D."/>
            <person name="Larson L."/>
            <person name="Lewis B."/>
            <person name="Mehta T."/>
            <person name="Park D."/>
            <person name="Pearson M."/>
            <person name="Roberts A."/>
            <person name="Saif S."/>
            <person name="Shea T."/>
            <person name="Shenoy N."/>
            <person name="Sisk P."/>
            <person name="Stolte C."/>
            <person name="Sykes S."/>
            <person name="Walk T."/>
            <person name="White J."/>
            <person name="Yandava C."/>
            <person name="Whatmore A.M."/>
            <person name="Perrett L.L."/>
            <person name="O'Callaghan D."/>
            <person name="Nusbaum C."/>
            <person name="Galagan J."/>
            <person name="Birren B."/>
        </authorList>
    </citation>
    <scope>NUCLEOTIDE SEQUENCE [LARGE SCALE GENOMIC DNA]</scope>
    <source>
        <strain evidence="3">M292/94/1</strain>
    </source>
</reference>
<dbReference type="RefSeq" id="WP_002966020.1">
    <property type="nucleotide sequence ID" value="NZ_EQ999534.1"/>
</dbReference>
<feature type="domain" description="Regulator of nucleoside diphosphate kinase N-terminal" evidence="2">
    <location>
        <begin position="9"/>
        <end position="49"/>
    </location>
</feature>
<protein>
    <submittedName>
        <fullName evidence="3">Nucleoside diphosphate kinase regulator</fullName>
    </submittedName>
</protein>
<dbReference type="HOGENOM" id="CLU_120358_0_1_5"/>
<dbReference type="Gene3D" id="3.10.50.30">
    <property type="entry name" value="Transcription elongation factor, GreA/GreB, C-terminal domain"/>
    <property type="match status" value="1"/>
</dbReference>
<dbReference type="GO" id="GO:0006354">
    <property type="term" value="P:DNA-templated transcription elongation"/>
    <property type="evidence" value="ECO:0007669"/>
    <property type="project" value="TreeGrafter"/>
</dbReference>
<evidence type="ECO:0000259" key="1">
    <source>
        <dbReference type="Pfam" id="PF01272"/>
    </source>
</evidence>
<dbReference type="Gene3D" id="1.10.286.20">
    <property type="match status" value="1"/>
</dbReference>
<dbReference type="Pfam" id="PF01272">
    <property type="entry name" value="GreA_GreB"/>
    <property type="match status" value="1"/>
</dbReference>
<dbReference type="InterPro" id="IPR023459">
    <property type="entry name" value="Tscrpt_elong_fac_GreA/B_fam"/>
</dbReference>
<evidence type="ECO:0000313" key="3">
    <source>
        <dbReference type="EMBL" id="EEZ28965.1"/>
    </source>
</evidence>
<dbReference type="InterPro" id="IPR001437">
    <property type="entry name" value="Tscrpt_elong_fac_GreA/B_C"/>
</dbReference>
<sequence>MNGKNRKKPNIVVSEVDYERLMGLASNASERFEEIAEELMAELDRAKVVTAKRIPENVVQMGSTVEFRANDGHERRVTLVYPGEADIAKNRISILTPIGTALIGLAPGQSISWTARDGKQHELNVLKVMRTDEAAEEVRAEAGNVVAFAGRDAVGVASEDDNDPGPSAA</sequence>
<dbReference type="Pfam" id="PF14760">
    <property type="entry name" value="Rnk_N"/>
    <property type="match status" value="1"/>
</dbReference>
<dbReference type="GO" id="GO:0032784">
    <property type="term" value="P:regulation of DNA-templated transcription elongation"/>
    <property type="evidence" value="ECO:0007669"/>
    <property type="project" value="InterPro"/>
</dbReference>
<feature type="domain" description="Transcription elongation factor GreA/GreB C-terminal" evidence="1">
    <location>
        <begin position="55"/>
        <end position="129"/>
    </location>
</feature>
<organism evidence="3">
    <name type="scientific">Brucella pinnipedialis M292/94/1</name>
    <dbReference type="NCBI Taxonomy" id="520462"/>
    <lineage>
        <taxon>Bacteria</taxon>
        <taxon>Pseudomonadati</taxon>
        <taxon>Pseudomonadota</taxon>
        <taxon>Alphaproteobacteria</taxon>
        <taxon>Hyphomicrobiales</taxon>
        <taxon>Brucellaceae</taxon>
        <taxon>Brucella/Ochrobactrum group</taxon>
        <taxon>Brucella</taxon>
    </lineage>
</organism>
<dbReference type="PANTHER" id="PTHR30437:SF5">
    <property type="entry name" value="REGULATOR OF NUCLEOSIDE DIPHOSPHATE KINASE"/>
    <property type="match status" value="1"/>
</dbReference>
<dbReference type="EMBL" id="EQ999534">
    <property type="protein sequence ID" value="EEZ28965.1"/>
    <property type="molecule type" value="Genomic_DNA"/>
</dbReference>
<dbReference type="NCBIfam" id="NF004396">
    <property type="entry name" value="PRK05753.1"/>
    <property type="match status" value="1"/>
</dbReference>
<dbReference type="GO" id="GO:0016301">
    <property type="term" value="F:kinase activity"/>
    <property type="evidence" value="ECO:0007669"/>
    <property type="project" value="UniProtKB-KW"/>
</dbReference>
<dbReference type="GO" id="GO:0003677">
    <property type="term" value="F:DNA binding"/>
    <property type="evidence" value="ECO:0007669"/>
    <property type="project" value="InterPro"/>
</dbReference>
<dbReference type="AlphaFoldDB" id="A0A0E1WVX0"/>
<dbReference type="SUPFAM" id="SSF54534">
    <property type="entry name" value="FKBP-like"/>
    <property type="match status" value="1"/>
</dbReference>
<dbReference type="InterPro" id="IPR036953">
    <property type="entry name" value="GreA/GreB_C_sf"/>
</dbReference>
<proteinExistence type="predicted"/>
<dbReference type="GO" id="GO:0070063">
    <property type="term" value="F:RNA polymerase binding"/>
    <property type="evidence" value="ECO:0007669"/>
    <property type="project" value="InterPro"/>
</dbReference>
<keyword evidence="3" id="KW-0418">Kinase</keyword>
<dbReference type="GeneID" id="55592283"/>